<dbReference type="OrthoDB" id="435593at2759"/>
<comment type="function">
    <text evidence="2">tRNA nucleus export receptor which facilitates tRNA translocation across the nuclear pore complex. Involved in pre-tRNA splicing, probably by affecting the interaction of pre-tRNA with splicing endonuclease.</text>
</comment>
<dbReference type="PROSITE" id="PS50166">
    <property type="entry name" value="IMPORTIN_B_NT"/>
    <property type="match status" value="1"/>
</dbReference>
<protein>
    <submittedName>
        <fullName evidence="4">Armadillo-type protein</fullName>
    </submittedName>
</protein>
<dbReference type="InterPro" id="IPR057942">
    <property type="entry name" value="TPR_TNPO3_IPO13_3rd"/>
</dbReference>
<dbReference type="InterPro" id="IPR001494">
    <property type="entry name" value="Importin-beta_N"/>
</dbReference>
<dbReference type="Pfam" id="PF24139">
    <property type="entry name" value="TPR_TNPO3_IPO13_4th"/>
    <property type="match status" value="1"/>
</dbReference>
<dbReference type="GO" id="GO:0005634">
    <property type="term" value="C:nucleus"/>
    <property type="evidence" value="ECO:0007669"/>
    <property type="project" value="UniProtKB-ARBA"/>
</dbReference>
<evidence type="ECO:0000313" key="4">
    <source>
        <dbReference type="EMBL" id="KAH7328342.1"/>
    </source>
</evidence>
<keyword evidence="1" id="KW-0819">tRNA processing</keyword>
<dbReference type="SUPFAM" id="SSF48371">
    <property type="entry name" value="ARM repeat"/>
    <property type="match status" value="1"/>
</dbReference>
<gene>
    <name evidence="4" type="ORF">B0I35DRAFT_15692</name>
</gene>
<dbReference type="InterPro" id="IPR057941">
    <property type="entry name" value="TPR_TNPO3_IPO13_2nd"/>
</dbReference>
<reference evidence="4" key="1">
    <citation type="journal article" date="2021" name="Nat. Commun.">
        <title>Genetic determinants of endophytism in the Arabidopsis root mycobiome.</title>
        <authorList>
            <person name="Mesny F."/>
            <person name="Miyauchi S."/>
            <person name="Thiergart T."/>
            <person name="Pickel B."/>
            <person name="Atanasova L."/>
            <person name="Karlsson M."/>
            <person name="Huettel B."/>
            <person name="Barry K.W."/>
            <person name="Haridas S."/>
            <person name="Chen C."/>
            <person name="Bauer D."/>
            <person name="Andreopoulos W."/>
            <person name="Pangilinan J."/>
            <person name="LaButti K."/>
            <person name="Riley R."/>
            <person name="Lipzen A."/>
            <person name="Clum A."/>
            <person name="Drula E."/>
            <person name="Henrissat B."/>
            <person name="Kohler A."/>
            <person name="Grigoriev I.V."/>
            <person name="Martin F.M."/>
            <person name="Hacquard S."/>
        </authorList>
    </citation>
    <scope>NUCLEOTIDE SEQUENCE</scope>
    <source>
        <strain evidence="4">MPI-CAGE-CH-0235</strain>
    </source>
</reference>
<dbReference type="Proteomes" id="UP000813444">
    <property type="component" value="Unassembled WGS sequence"/>
</dbReference>
<dbReference type="InterPro" id="IPR011989">
    <property type="entry name" value="ARM-like"/>
</dbReference>
<evidence type="ECO:0000256" key="2">
    <source>
        <dbReference type="ARBA" id="ARBA00025147"/>
    </source>
</evidence>
<dbReference type="InterPro" id="IPR013598">
    <property type="entry name" value="Exportin-1/Importin-b-like"/>
</dbReference>
<dbReference type="InterPro" id="IPR058537">
    <property type="entry name" value="TPR_TNPO3_IPO13_4th"/>
</dbReference>
<dbReference type="PANTHER" id="PTHR12363">
    <property type="entry name" value="TRANSPORTIN 3 AND IMPORTIN 13"/>
    <property type="match status" value="1"/>
</dbReference>
<dbReference type="PANTHER" id="PTHR12363:SF53">
    <property type="entry name" value="MRNA TRANSPORT REGULATOR MTR10"/>
    <property type="match status" value="1"/>
</dbReference>
<dbReference type="EMBL" id="JAGPNK010000001">
    <property type="protein sequence ID" value="KAH7328342.1"/>
    <property type="molecule type" value="Genomic_DNA"/>
</dbReference>
<dbReference type="FunFam" id="1.25.10.10:FF:000266">
    <property type="entry name" value="mRNA transport regulator MTR10"/>
    <property type="match status" value="1"/>
</dbReference>
<accession>A0A8K0T6M3</accession>
<proteinExistence type="predicted"/>
<dbReference type="Gene3D" id="1.25.10.10">
    <property type="entry name" value="Leucine-rich Repeat Variant"/>
    <property type="match status" value="1"/>
</dbReference>
<organism evidence="4 5">
    <name type="scientific">Stachybotrys elegans</name>
    <dbReference type="NCBI Taxonomy" id="80388"/>
    <lineage>
        <taxon>Eukaryota</taxon>
        <taxon>Fungi</taxon>
        <taxon>Dikarya</taxon>
        <taxon>Ascomycota</taxon>
        <taxon>Pezizomycotina</taxon>
        <taxon>Sordariomycetes</taxon>
        <taxon>Hypocreomycetidae</taxon>
        <taxon>Hypocreales</taxon>
        <taxon>Stachybotryaceae</taxon>
        <taxon>Stachybotrys</taxon>
    </lineage>
</organism>
<sequence length="971" mass="109415">MATNGAQEAFSPSDVLGAVMTMRNGEQEDKKKAHEYLESFQKSKAAWGTVIGILQSEAEPEAILFAAITLRGKITYDLSTQVPASELGALRSQLLLLLKHYATGPKPIRVQLCVCLAILAIQMKDWNDVLPSVVQSLSDSPESHACVLDFLRVLPEEVTEGRKITLSEEDLAARTQALLGDNASQVVQLLINYAHSSPAAARNPQLIECITSWLREVPVANIVNSPLLDVVFNGMTSDECSQEASECLCTMLRETGDIDESKDVIQVLFPRVVALKSRIDQVVEEEDTEALKAITKVLATAAECWVVGIAREPAQFKPLVDAVLLCAARDKDRDVIEFTFVFWYELKQYLVLERYIQARVQMVDTYSQLVDILLKHLQYPQPESGNEADLFDGDREQEEKFREFRHQMGDTLKDSCEVMGVTECLGKVLNAIQLWTREYASQVKDTHVPHWQELEAPLFAMRALGRMVDKDESIVLPQLMPLLVQIPSHEKLRFATIMVLGRYTEWTSVHPEYLQPQFNYIVNSFQADSKEIVRAAALSMKFFCTDCKHLLSEQVIQLQTFYDQVLDKLPDTSKEEITEGVANVVAVQPVEETYRLLKLYCDPLVQRLMAKANEATTEEGKLAVADHLQLITIFIQIVVPYVSNGQENPAVKYWQEVFPILSTVLDNFLDFTPICERVCRCWRNMVMSYRTAMAPLLPVMANKLAVGFQASREGCFLWVTSAILREFSEDREHVDQSTTDDIYTFFEAQTTTFLRVMTELQPKELPDVIDDFFRLLIDALLYYPQKLVPSSLLVPIVEASIYALTLEQRDPLSSTLHFLRDLLSYGGRNPASSDSLPEPVAEQIRTIVKTVILQQGESLVKQVLAGMMITFPRDCFADGSGLLLSLFELLPSETTNWVSSTIQLLPQGSVSPVEAEKLMTRIREKLQSEDAGGMRAVRTLLQDFTNTYRRRNVAPRDGLGQLEATRFQFSG</sequence>
<dbReference type="GO" id="GO:0008033">
    <property type="term" value="P:tRNA processing"/>
    <property type="evidence" value="ECO:0007669"/>
    <property type="project" value="UniProtKB-KW"/>
</dbReference>
<keyword evidence="5" id="KW-1185">Reference proteome</keyword>
<dbReference type="Pfam" id="PF24138">
    <property type="entry name" value="TPR_TNPO3_IPO13_2nd"/>
    <property type="match status" value="1"/>
</dbReference>
<dbReference type="Pfam" id="PF08389">
    <property type="entry name" value="Xpo1"/>
    <property type="match status" value="1"/>
</dbReference>
<dbReference type="GO" id="GO:0005737">
    <property type="term" value="C:cytoplasm"/>
    <property type="evidence" value="ECO:0007669"/>
    <property type="project" value="TreeGrafter"/>
</dbReference>
<feature type="domain" description="Importin N-terminal" evidence="3">
    <location>
        <begin position="33"/>
        <end position="100"/>
    </location>
</feature>
<evidence type="ECO:0000256" key="1">
    <source>
        <dbReference type="ARBA" id="ARBA00022694"/>
    </source>
</evidence>
<name>A0A8K0T6M3_9HYPO</name>
<comment type="caution">
    <text evidence="4">The sequence shown here is derived from an EMBL/GenBank/DDBJ whole genome shotgun (WGS) entry which is preliminary data.</text>
</comment>
<dbReference type="AlphaFoldDB" id="A0A8K0T6M3"/>
<dbReference type="Pfam" id="PF24140">
    <property type="entry name" value="TPR_TNPO3_IPO13_3rd"/>
    <property type="match status" value="1"/>
</dbReference>
<dbReference type="InterPro" id="IPR016024">
    <property type="entry name" value="ARM-type_fold"/>
</dbReference>
<dbReference type="InterPro" id="IPR051345">
    <property type="entry name" value="Importin_beta-like_NTR"/>
</dbReference>
<dbReference type="GO" id="GO:0006606">
    <property type="term" value="P:protein import into nucleus"/>
    <property type="evidence" value="ECO:0007669"/>
    <property type="project" value="TreeGrafter"/>
</dbReference>
<evidence type="ECO:0000313" key="5">
    <source>
        <dbReference type="Proteomes" id="UP000813444"/>
    </source>
</evidence>
<dbReference type="Pfam" id="PF03810">
    <property type="entry name" value="IBN_N"/>
    <property type="match status" value="1"/>
</dbReference>
<evidence type="ECO:0000259" key="3">
    <source>
        <dbReference type="PROSITE" id="PS50166"/>
    </source>
</evidence>
<dbReference type="GO" id="GO:0031267">
    <property type="term" value="F:small GTPase binding"/>
    <property type="evidence" value="ECO:0007669"/>
    <property type="project" value="InterPro"/>
</dbReference>
<dbReference type="SMART" id="SM00913">
    <property type="entry name" value="IBN_N"/>
    <property type="match status" value="1"/>
</dbReference>